<accession>A0A9X8UMH1</accession>
<organism evidence="2 3">
    <name type="scientific">Harryflintia acetispora</name>
    <dbReference type="NCBI Taxonomy" id="1849041"/>
    <lineage>
        <taxon>Bacteria</taxon>
        <taxon>Bacillati</taxon>
        <taxon>Bacillota</taxon>
        <taxon>Clostridia</taxon>
        <taxon>Eubacteriales</taxon>
        <taxon>Oscillospiraceae</taxon>
        <taxon>Harryflintia</taxon>
    </lineage>
</organism>
<evidence type="ECO:0000256" key="1">
    <source>
        <dbReference type="SAM" id="SignalP"/>
    </source>
</evidence>
<dbReference type="Gene3D" id="2.160.20.110">
    <property type="match status" value="1"/>
</dbReference>
<gene>
    <name evidence="2" type="ORF">EDD78_101505</name>
</gene>
<dbReference type="Proteomes" id="UP000294682">
    <property type="component" value="Unassembled WGS sequence"/>
</dbReference>
<dbReference type="RefSeq" id="WP_132083847.1">
    <property type="nucleotide sequence ID" value="NZ_SLUK01000001.1"/>
</dbReference>
<evidence type="ECO:0008006" key="4">
    <source>
        <dbReference type="Google" id="ProtNLM"/>
    </source>
</evidence>
<dbReference type="EMBL" id="SLUK01000001">
    <property type="protein sequence ID" value="TCL45522.1"/>
    <property type="molecule type" value="Genomic_DNA"/>
</dbReference>
<sequence>MKRLLFALLACCVLALPCRAEAAGPSPGLLVPIIPDARTGHYQITVSDAETITAASVTRSVERTGITTKTDVFVEYPLDVEHPRTYYVTVTAIPEADRVGLETSTSKTSPVATGCCPGVEGAFILGSGSAADPYQVYTPAQLGHVQQHLDAQFAQKRDITLTGTWTPLGTLTGVYDGGGYSIGGLNSTTGGLFASLSGATVKNMRLTSPTVGGMYYVGGIANVMTGATVADCSVTGANVSGSGSDVLSTGGIGGLVINTRFERCTVTGTIGGTAQVQLHQGGIAGHNTSSVYIGCLSSVQFSGSAVYAIYTGGVSGATENNASPITLQNCHWTNPAHAVGRAAEYGGNFTPNTGDSFGNSQVPSIDGLS</sequence>
<evidence type="ECO:0000313" key="2">
    <source>
        <dbReference type="EMBL" id="TCL45522.1"/>
    </source>
</evidence>
<dbReference type="AlphaFoldDB" id="A0A9X8UMH1"/>
<comment type="caution">
    <text evidence="2">The sequence shown here is derived from an EMBL/GenBank/DDBJ whole genome shotgun (WGS) entry which is preliminary data.</text>
</comment>
<keyword evidence="3" id="KW-1185">Reference proteome</keyword>
<feature type="signal peptide" evidence="1">
    <location>
        <begin position="1"/>
        <end position="22"/>
    </location>
</feature>
<proteinExistence type="predicted"/>
<feature type="chain" id="PRO_5040806894" description="GLUG domain-containing protein" evidence="1">
    <location>
        <begin position="23"/>
        <end position="369"/>
    </location>
</feature>
<keyword evidence="1" id="KW-0732">Signal</keyword>
<reference evidence="2 3" key="1">
    <citation type="submission" date="2019-03" db="EMBL/GenBank/DDBJ databases">
        <title>Genomic Encyclopedia of Type Strains, Phase IV (KMG-IV): sequencing the most valuable type-strain genomes for metagenomic binning, comparative biology and taxonomic classification.</title>
        <authorList>
            <person name="Goeker M."/>
        </authorList>
    </citation>
    <scope>NUCLEOTIDE SEQUENCE [LARGE SCALE GENOMIC DNA]</scope>
    <source>
        <strain evidence="2 3">DSM 100433</strain>
    </source>
</reference>
<protein>
    <recommendedName>
        <fullName evidence="4">GLUG domain-containing protein</fullName>
    </recommendedName>
</protein>
<name>A0A9X8UMH1_9FIRM</name>
<dbReference type="InterPro" id="IPR011050">
    <property type="entry name" value="Pectin_lyase_fold/virulence"/>
</dbReference>
<dbReference type="SUPFAM" id="SSF51126">
    <property type="entry name" value="Pectin lyase-like"/>
    <property type="match status" value="1"/>
</dbReference>
<evidence type="ECO:0000313" key="3">
    <source>
        <dbReference type="Proteomes" id="UP000294682"/>
    </source>
</evidence>